<proteinExistence type="predicted"/>
<evidence type="ECO:0000313" key="1">
    <source>
        <dbReference type="EMBL" id="RYQ19006.1"/>
    </source>
</evidence>
<dbReference type="AlphaFoldDB" id="A0A4Q5A6I8"/>
<dbReference type="EMBL" id="RYUN01000013">
    <property type="protein sequence ID" value="RYQ19006.1"/>
    <property type="molecule type" value="Genomic_DNA"/>
</dbReference>
<dbReference type="RefSeq" id="WP_130013615.1">
    <property type="nucleotide sequence ID" value="NZ_RYUN01000013.1"/>
</dbReference>
<dbReference type="Proteomes" id="UP000294221">
    <property type="component" value="Unassembled WGS sequence"/>
</dbReference>
<evidence type="ECO:0000313" key="2">
    <source>
        <dbReference type="Proteomes" id="UP000294221"/>
    </source>
</evidence>
<sequence length="433" mass="48142">MADTETKYDVKKIAAAIEKKQGLRAGAKRKTWFLTLNNPCEHIPECMGMQPEEVVDWANRHWCVNSKGELKKNRGSGCCYERGLAEHTDHIHIVLCAVNTGCTAETVVRAFPTADIEVAKGSVEDLCAYLAKTGAHADKEDTTVVEPCYLGEKIVSNPSAKKSDDDGGNLSRTEQHRKLVLDAIWKDGYTYEDILSDPELAVYASGMRKDMLIDAIAVRDKQLRTKKRDVRGVWLIGPDDSHNVLEAARAWLTERFGWDWGEYDFGRFVQSKLSEKSRAVLVYVSSITPMEDVSLSLNNLLTCNPIQFNRTYDDAFWANWETVVIVSSSEPVALVAGPFKESILHRVDPHHVGGWDGKKTLEHVSKFLDKEVDDPDDSLSWEQIANYFDAKSVVSIPASAIEANDGYIPLTWDGDAPTLGETGIEEATDGSLS</sequence>
<reference evidence="1 2" key="1">
    <citation type="submission" date="2018-12" db="EMBL/GenBank/DDBJ databases">
        <title>Unveiling genomic diversity among members of the Bifidobacterium pseudolongum species, a widely distributed gut commensal of the animal kingdom.</title>
        <authorList>
            <person name="Lugli G.A."/>
            <person name="Duranti S."/>
            <person name="Albert K."/>
            <person name="Mancabelli L."/>
            <person name="Napoli S."/>
            <person name="Viappiani A."/>
            <person name="Anzalone R."/>
            <person name="Longhi G."/>
            <person name="Milani C."/>
            <person name="Turroni F."/>
            <person name="Alessandri G."/>
            <person name="Sela D.A."/>
            <person name="Van Sinderen D."/>
            <person name="Ventura M."/>
        </authorList>
    </citation>
    <scope>NUCLEOTIDE SEQUENCE [LARGE SCALE GENOMIC DNA]</scope>
    <source>
        <strain evidence="1 2">2054B</strain>
    </source>
</reference>
<organism evidence="1 2">
    <name type="scientific">Bifidobacterium pseudolongum subsp. pseudolongum</name>
    <dbReference type="NCBI Taxonomy" id="31954"/>
    <lineage>
        <taxon>Bacteria</taxon>
        <taxon>Bacillati</taxon>
        <taxon>Actinomycetota</taxon>
        <taxon>Actinomycetes</taxon>
        <taxon>Bifidobacteriales</taxon>
        <taxon>Bifidobacteriaceae</taxon>
        <taxon>Bifidobacterium</taxon>
    </lineage>
</organism>
<comment type="caution">
    <text evidence="1">The sequence shown here is derived from an EMBL/GenBank/DDBJ whole genome shotgun (WGS) entry which is preliminary data.</text>
</comment>
<name>A0A4Q5A6I8_9BIFI</name>
<accession>A0A4Q5A6I8</accession>
<dbReference type="Gene3D" id="3.40.1310.20">
    <property type="match status" value="1"/>
</dbReference>
<protein>
    <submittedName>
        <fullName evidence="1">Uncharacterized protein</fullName>
    </submittedName>
</protein>
<gene>
    <name evidence="1" type="ORF">PG2054B_1544</name>
</gene>